<feature type="region of interest" description="Disordered" evidence="1">
    <location>
        <begin position="16"/>
        <end position="36"/>
    </location>
</feature>
<dbReference type="Gene3D" id="3.40.30.10">
    <property type="entry name" value="Glutaredoxin"/>
    <property type="match status" value="1"/>
</dbReference>
<reference evidence="2 3" key="1">
    <citation type="submission" date="2020-02" db="EMBL/GenBank/DDBJ databases">
        <authorList>
            <person name="Ferguson B K."/>
        </authorList>
    </citation>
    <scope>NUCLEOTIDE SEQUENCE [LARGE SCALE GENOMIC DNA]</scope>
</reference>
<evidence type="ECO:0000256" key="1">
    <source>
        <dbReference type="SAM" id="MobiDB-lite"/>
    </source>
</evidence>
<name>A0A6H5HIX4_9HEMI</name>
<evidence type="ECO:0000313" key="2">
    <source>
        <dbReference type="EMBL" id="CAB0016709.1"/>
    </source>
</evidence>
<accession>A0A6H5HIX4</accession>
<protein>
    <submittedName>
        <fullName evidence="2">Uncharacterized protein</fullName>
    </submittedName>
</protein>
<dbReference type="Proteomes" id="UP000479000">
    <property type="component" value="Unassembled WGS sequence"/>
</dbReference>
<evidence type="ECO:0000313" key="3">
    <source>
        <dbReference type="Proteomes" id="UP000479000"/>
    </source>
</evidence>
<dbReference type="AlphaFoldDB" id="A0A6H5HIX4"/>
<dbReference type="EMBL" id="CADCXU010030567">
    <property type="protein sequence ID" value="CAB0016709.1"/>
    <property type="molecule type" value="Genomic_DNA"/>
</dbReference>
<feature type="non-terminal residue" evidence="2">
    <location>
        <position position="190"/>
    </location>
</feature>
<sequence length="190" mass="22434">MEFCLETRICTRLEDAGSGDDSAERRLQENSAEQRPQDVCKTAQRLQDGATEWGGPIGCMVSFVFQFCYNTFMSILKFAFSIFWREPRRQVTDPVGDVLKFIDTVNENYSRNHPVFYQGSYGQALNDAKQELRISRSLTQRIRREQDAAYLESLRVDQEKERRKNEEQEKKMQALREQEEREQAERDRKE</sequence>
<feature type="region of interest" description="Disordered" evidence="1">
    <location>
        <begin position="157"/>
        <end position="190"/>
    </location>
</feature>
<organism evidence="2 3">
    <name type="scientific">Nesidiocoris tenuis</name>
    <dbReference type="NCBI Taxonomy" id="355587"/>
    <lineage>
        <taxon>Eukaryota</taxon>
        <taxon>Metazoa</taxon>
        <taxon>Ecdysozoa</taxon>
        <taxon>Arthropoda</taxon>
        <taxon>Hexapoda</taxon>
        <taxon>Insecta</taxon>
        <taxon>Pterygota</taxon>
        <taxon>Neoptera</taxon>
        <taxon>Paraneoptera</taxon>
        <taxon>Hemiptera</taxon>
        <taxon>Heteroptera</taxon>
        <taxon>Panheteroptera</taxon>
        <taxon>Cimicomorpha</taxon>
        <taxon>Miridae</taxon>
        <taxon>Dicyphina</taxon>
        <taxon>Nesidiocoris</taxon>
    </lineage>
</organism>
<dbReference type="OrthoDB" id="1026733at2759"/>
<keyword evidence="3" id="KW-1185">Reference proteome</keyword>
<proteinExistence type="predicted"/>
<gene>
    <name evidence="2" type="ORF">NTEN_LOCUS20857</name>
</gene>